<proteinExistence type="predicted"/>
<organism evidence="1 2">
    <name type="scientific">Sabulicella glaciei</name>
    <dbReference type="NCBI Taxonomy" id="2984948"/>
    <lineage>
        <taxon>Bacteria</taxon>
        <taxon>Pseudomonadati</taxon>
        <taxon>Pseudomonadota</taxon>
        <taxon>Alphaproteobacteria</taxon>
        <taxon>Acetobacterales</taxon>
        <taxon>Acetobacteraceae</taxon>
        <taxon>Sabulicella</taxon>
    </lineage>
</organism>
<reference evidence="1 2" key="1">
    <citation type="submission" date="2022-10" db="EMBL/GenBank/DDBJ databases">
        <title>Roseococcus glaciei nov., sp. nov., isolated from glacier.</title>
        <authorList>
            <person name="Liu Q."/>
            <person name="Xin Y.-H."/>
        </authorList>
    </citation>
    <scope>NUCLEOTIDE SEQUENCE [LARGE SCALE GENOMIC DNA]</scope>
    <source>
        <strain evidence="1 2">MDT2-1-1</strain>
    </source>
</reference>
<gene>
    <name evidence="1" type="ORF">OF850_19545</name>
</gene>
<sequence>MTFRNVQALEMCFSLVPATDGRLRETMVIRYADGIMERFVRASTERDWSRV</sequence>
<protein>
    <submittedName>
        <fullName evidence="1">Uncharacterized protein</fullName>
    </submittedName>
</protein>
<dbReference type="RefSeq" id="WP_301592013.1">
    <property type="nucleotide sequence ID" value="NZ_JAPFQI010000022.1"/>
</dbReference>
<accession>A0ABT3P066</accession>
<keyword evidence="2" id="KW-1185">Reference proteome</keyword>
<dbReference type="Proteomes" id="UP001526430">
    <property type="component" value="Unassembled WGS sequence"/>
</dbReference>
<name>A0ABT3P066_9PROT</name>
<dbReference type="EMBL" id="JAPFQI010000022">
    <property type="protein sequence ID" value="MCW8087806.1"/>
    <property type="molecule type" value="Genomic_DNA"/>
</dbReference>
<evidence type="ECO:0000313" key="2">
    <source>
        <dbReference type="Proteomes" id="UP001526430"/>
    </source>
</evidence>
<comment type="caution">
    <text evidence="1">The sequence shown here is derived from an EMBL/GenBank/DDBJ whole genome shotgun (WGS) entry which is preliminary data.</text>
</comment>
<evidence type="ECO:0000313" key="1">
    <source>
        <dbReference type="EMBL" id="MCW8087806.1"/>
    </source>
</evidence>